<keyword evidence="2" id="KW-0732">Signal</keyword>
<evidence type="ECO:0000256" key="2">
    <source>
        <dbReference type="SAM" id="SignalP"/>
    </source>
</evidence>
<feature type="signal peptide" evidence="2">
    <location>
        <begin position="1"/>
        <end position="16"/>
    </location>
</feature>
<name>A0A2M4DAW1_ANODA</name>
<sequence>MLTMMLVVAAVAVAAAAPAHTPSTQTLLLLVTTTAAAIVCVAPAPAAIRCLHSAIDTHHHRRWMCSFSRGLAFLHVRLPRWAERCFRVTVPPRPNHLLHSGTTDERRSVAVGSDVLLEPYPQPCSDQPAAAAVAGEGADEWSGTLAYVLSSRSAGGQPSNSRQSGSGCTVVSPRSHHRFGTDAESVDADVQPSGNTQSALADSW</sequence>
<accession>A0A2M4DAW1</accession>
<evidence type="ECO:0000313" key="3">
    <source>
        <dbReference type="EMBL" id="MBW74631.1"/>
    </source>
</evidence>
<feature type="compositionally biased region" description="Polar residues" evidence="1">
    <location>
        <begin position="192"/>
        <end position="204"/>
    </location>
</feature>
<dbReference type="EMBL" id="GGFL01010453">
    <property type="protein sequence ID" value="MBW74631.1"/>
    <property type="molecule type" value="Transcribed_RNA"/>
</dbReference>
<feature type="chain" id="PRO_5014630346" evidence="2">
    <location>
        <begin position="17"/>
        <end position="204"/>
    </location>
</feature>
<dbReference type="AlphaFoldDB" id="A0A2M4DAW1"/>
<reference evidence="3" key="1">
    <citation type="submission" date="2018-01" db="EMBL/GenBank/DDBJ databases">
        <title>An insight into the sialome of Amazonian anophelines.</title>
        <authorList>
            <person name="Ribeiro J.M."/>
            <person name="Scarpassa V."/>
            <person name="Calvo E."/>
        </authorList>
    </citation>
    <scope>NUCLEOTIDE SEQUENCE</scope>
</reference>
<feature type="compositionally biased region" description="Polar residues" evidence="1">
    <location>
        <begin position="152"/>
        <end position="169"/>
    </location>
</feature>
<protein>
    <submittedName>
        <fullName evidence="3">Putative secreted protein</fullName>
    </submittedName>
</protein>
<proteinExistence type="predicted"/>
<organism evidence="3">
    <name type="scientific">Anopheles darlingi</name>
    <name type="common">Mosquito</name>
    <dbReference type="NCBI Taxonomy" id="43151"/>
    <lineage>
        <taxon>Eukaryota</taxon>
        <taxon>Metazoa</taxon>
        <taxon>Ecdysozoa</taxon>
        <taxon>Arthropoda</taxon>
        <taxon>Hexapoda</taxon>
        <taxon>Insecta</taxon>
        <taxon>Pterygota</taxon>
        <taxon>Neoptera</taxon>
        <taxon>Endopterygota</taxon>
        <taxon>Diptera</taxon>
        <taxon>Nematocera</taxon>
        <taxon>Culicoidea</taxon>
        <taxon>Culicidae</taxon>
        <taxon>Anophelinae</taxon>
        <taxon>Anopheles</taxon>
    </lineage>
</organism>
<feature type="region of interest" description="Disordered" evidence="1">
    <location>
        <begin position="152"/>
        <end position="204"/>
    </location>
</feature>
<evidence type="ECO:0000256" key="1">
    <source>
        <dbReference type="SAM" id="MobiDB-lite"/>
    </source>
</evidence>